<dbReference type="AlphaFoldDB" id="A0A8H5WJY3"/>
<proteinExistence type="predicted"/>
<keyword evidence="2" id="KW-1185">Reference proteome</keyword>
<organism evidence="1 2">
    <name type="scientific">Fusarium heterosporum</name>
    <dbReference type="NCBI Taxonomy" id="42747"/>
    <lineage>
        <taxon>Eukaryota</taxon>
        <taxon>Fungi</taxon>
        <taxon>Dikarya</taxon>
        <taxon>Ascomycota</taxon>
        <taxon>Pezizomycotina</taxon>
        <taxon>Sordariomycetes</taxon>
        <taxon>Hypocreomycetidae</taxon>
        <taxon>Hypocreales</taxon>
        <taxon>Nectriaceae</taxon>
        <taxon>Fusarium</taxon>
        <taxon>Fusarium heterosporum species complex</taxon>
    </lineage>
</organism>
<dbReference type="InterPro" id="IPR046670">
    <property type="entry name" value="DUF6540"/>
</dbReference>
<dbReference type="OrthoDB" id="5296964at2759"/>
<evidence type="ECO:0000313" key="2">
    <source>
        <dbReference type="Proteomes" id="UP000567885"/>
    </source>
</evidence>
<reference evidence="1 2" key="1">
    <citation type="submission" date="2020-05" db="EMBL/GenBank/DDBJ databases">
        <title>Identification and distribution of gene clusters putatively required for synthesis of sphingolipid metabolism inhibitors in phylogenetically diverse species of the filamentous fungus Fusarium.</title>
        <authorList>
            <person name="Kim H.-S."/>
            <person name="Busman M."/>
            <person name="Brown D.W."/>
            <person name="Divon H."/>
            <person name="Uhlig S."/>
            <person name="Proctor R.H."/>
        </authorList>
    </citation>
    <scope>NUCLEOTIDE SEQUENCE [LARGE SCALE GENOMIC DNA]</scope>
    <source>
        <strain evidence="1 2">NRRL 20693</strain>
    </source>
</reference>
<name>A0A8H5WJY3_FUSHE</name>
<dbReference type="Proteomes" id="UP000567885">
    <property type="component" value="Unassembled WGS sequence"/>
</dbReference>
<gene>
    <name evidence="1" type="ORF">FHETE_7807</name>
</gene>
<protein>
    <submittedName>
        <fullName evidence="1">Uncharacterized protein</fullName>
    </submittedName>
</protein>
<comment type="caution">
    <text evidence="1">The sequence shown here is derived from an EMBL/GenBank/DDBJ whole genome shotgun (WGS) entry which is preliminary data.</text>
</comment>
<dbReference type="Pfam" id="PF20174">
    <property type="entry name" value="DUF6540"/>
    <property type="match status" value="1"/>
</dbReference>
<dbReference type="EMBL" id="JAAGWQ010000159">
    <property type="protein sequence ID" value="KAF5662701.1"/>
    <property type="molecule type" value="Genomic_DNA"/>
</dbReference>
<evidence type="ECO:0000313" key="1">
    <source>
        <dbReference type="EMBL" id="KAF5662701.1"/>
    </source>
</evidence>
<accession>A0A8H5WJY3</accession>
<sequence>MTNMDSFIMWVAICKDQGRAARHWILMLSEGDSNRATWYHSTGGPTQGKPYEVSIDTKRLDSHGVESHHRVCEISAKDKNKVKAAAYRAPAKSCQMWVVDVLGDLENRGIVPQGTWEQWNETMEIRPTSHDGVSSTQSG</sequence>